<sequence length="505" mass="56060">MNQVFCIEELVRQIASNADDGPLGSASLLAFACWCKILEDPVMDILWQRQKYLHIILRALPADCWTITNQVYRLSRTPATNEWERFRRYTARVVELFVGKVHSGEVSSETISFLAMRSTLDPLWPRLTSLRLTKGLGWDAVPSTLAFLSPKTTNFTLVLPRDSNILLQPILLIASDRCHRLQELVLDVIVGDSCSAHGVGGLISACRDTLRTLEIRSPFTAEHLLIVANLPQLRNLRLEVARFPCDLPLDAFPSLEEVTILRFHGPRLQHFFKCLRTTSLKVVKIYGFGAIGFKKSIAAISRFSASLRVLEISAVANLELPSAVVPRLLFANLTNLHVGCLRWGDGVYGPCMFRPTDEDIAELGVAIPNITHLTLGSPTCPDLRCVTFLSLVSLSKTCQDLETLVIRVDFQTMIAPSFCNNEDAEADATFDGTQGNACKLRKLVVGSSTLPIHPESGWLVAIGLGKIFPFLSEVAGYGLSLDRYKWGQVGRNIGMSRQVLRSVQR</sequence>
<accession>A0ACB6ZIS1</accession>
<protein>
    <submittedName>
        <fullName evidence="1">Uncharacterized protein</fullName>
    </submittedName>
</protein>
<dbReference type="Proteomes" id="UP000886501">
    <property type="component" value="Unassembled WGS sequence"/>
</dbReference>
<evidence type="ECO:0000313" key="1">
    <source>
        <dbReference type="EMBL" id="KAF9649238.1"/>
    </source>
</evidence>
<gene>
    <name evidence="1" type="ORF">BDM02DRAFT_1934317</name>
</gene>
<name>A0ACB6ZIS1_THEGA</name>
<organism evidence="1 2">
    <name type="scientific">Thelephora ganbajun</name>
    <name type="common">Ganba fungus</name>
    <dbReference type="NCBI Taxonomy" id="370292"/>
    <lineage>
        <taxon>Eukaryota</taxon>
        <taxon>Fungi</taxon>
        <taxon>Dikarya</taxon>
        <taxon>Basidiomycota</taxon>
        <taxon>Agaricomycotina</taxon>
        <taxon>Agaricomycetes</taxon>
        <taxon>Thelephorales</taxon>
        <taxon>Thelephoraceae</taxon>
        <taxon>Thelephora</taxon>
    </lineage>
</organism>
<keyword evidence="2" id="KW-1185">Reference proteome</keyword>
<reference evidence="1" key="1">
    <citation type="submission" date="2019-10" db="EMBL/GenBank/DDBJ databases">
        <authorList>
            <consortium name="DOE Joint Genome Institute"/>
            <person name="Kuo A."/>
            <person name="Miyauchi S."/>
            <person name="Kiss E."/>
            <person name="Drula E."/>
            <person name="Kohler A."/>
            <person name="Sanchez-Garcia M."/>
            <person name="Andreopoulos B."/>
            <person name="Barry K.W."/>
            <person name="Bonito G."/>
            <person name="Buee M."/>
            <person name="Carver A."/>
            <person name="Chen C."/>
            <person name="Cichocki N."/>
            <person name="Clum A."/>
            <person name="Culley D."/>
            <person name="Crous P.W."/>
            <person name="Fauchery L."/>
            <person name="Girlanda M."/>
            <person name="Hayes R."/>
            <person name="Keri Z."/>
            <person name="Labutti K."/>
            <person name="Lipzen A."/>
            <person name="Lombard V."/>
            <person name="Magnuson J."/>
            <person name="Maillard F."/>
            <person name="Morin E."/>
            <person name="Murat C."/>
            <person name="Nolan M."/>
            <person name="Ohm R."/>
            <person name="Pangilinan J."/>
            <person name="Pereira M."/>
            <person name="Perotto S."/>
            <person name="Peter M."/>
            <person name="Riley R."/>
            <person name="Sitrit Y."/>
            <person name="Stielow B."/>
            <person name="Szollosi G."/>
            <person name="Zifcakova L."/>
            <person name="Stursova M."/>
            <person name="Spatafora J.W."/>
            <person name="Tedersoo L."/>
            <person name="Vaario L.-M."/>
            <person name="Yamada A."/>
            <person name="Yan M."/>
            <person name="Wang P."/>
            <person name="Xu J."/>
            <person name="Bruns T."/>
            <person name="Baldrian P."/>
            <person name="Vilgalys R."/>
            <person name="Henrissat B."/>
            <person name="Grigoriev I.V."/>
            <person name="Hibbett D."/>
            <person name="Nagy L.G."/>
            <person name="Martin F.M."/>
        </authorList>
    </citation>
    <scope>NUCLEOTIDE SEQUENCE</scope>
    <source>
        <strain evidence="1">P2</strain>
    </source>
</reference>
<proteinExistence type="predicted"/>
<dbReference type="EMBL" id="MU118000">
    <property type="protein sequence ID" value="KAF9649238.1"/>
    <property type="molecule type" value="Genomic_DNA"/>
</dbReference>
<comment type="caution">
    <text evidence="1">The sequence shown here is derived from an EMBL/GenBank/DDBJ whole genome shotgun (WGS) entry which is preliminary data.</text>
</comment>
<evidence type="ECO:0000313" key="2">
    <source>
        <dbReference type="Proteomes" id="UP000886501"/>
    </source>
</evidence>
<reference evidence="1" key="2">
    <citation type="journal article" date="2020" name="Nat. Commun.">
        <title>Large-scale genome sequencing of mycorrhizal fungi provides insights into the early evolution of symbiotic traits.</title>
        <authorList>
            <person name="Miyauchi S."/>
            <person name="Kiss E."/>
            <person name="Kuo A."/>
            <person name="Drula E."/>
            <person name="Kohler A."/>
            <person name="Sanchez-Garcia M."/>
            <person name="Morin E."/>
            <person name="Andreopoulos B."/>
            <person name="Barry K.W."/>
            <person name="Bonito G."/>
            <person name="Buee M."/>
            <person name="Carver A."/>
            <person name="Chen C."/>
            <person name="Cichocki N."/>
            <person name="Clum A."/>
            <person name="Culley D."/>
            <person name="Crous P.W."/>
            <person name="Fauchery L."/>
            <person name="Girlanda M."/>
            <person name="Hayes R.D."/>
            <person name="Keri Z."/>
            <person name="LaButti K."/>
            <person name="Lipzen A."/>
            <person name="Lombard V."/>
            <person name="Magnuson J."/>
            <person name="Maillard F."/>
            <person name="Murat C."/>
            <person name="Nolan M."/>
            <person name="Ohm R.A."/>
            <person name="Pangilinan J."/>
            <person name="Pereira M.F."/>
            <person name="Perotto S."/>
            <person name="Peter M."/>
            <person name="Pfister S."/>
            <person name="Riley R."/>
            <person name="Sitrit Y."/>
            <person name="Stielow J.B."/>
            <person name="Szollosi G."/>
            <person name="Zifcakova L."/>
            <person name="Stursova M."/>
            <person name="Spatafora J.W."/>
            <person name="Tedersoo L."/>
            <person name="Vaario L.M."/>
            <person name="Yamada A."/>
            <person name="Yan M."/>
            <person name="Wang P."/>
            <person name="Xu J."/>
            <person name="Bruns T."/>
            <person name="Baldrian P."/>
            <person name="Vilgalys R."/>
            <person name="Dunand C."/>
            <person name="Henrissat B."/>
            <person name="Grigoriev I.V."/>
            <person name="Hibbett D."/>
            <person name="Nagy L.G."/>
            <person name="Martin F.M."/>
        </authorList>
    </citation>
    <scope>NUCLEOTIDE SEQUENCE</scope>
    <source>
        <strain evidence="1">P2</strain>
    </source>
</reference>